<feature type="signal peptide" evidence="4">
    <location>
        <begin position="1"/>
        <end position="36"/>
    </location>
</feature>
<organism evidence="6 7">
    <name type="scientific">Phenylobacterium hankyongense</name>
    <dbReference type="NCBI Taxonomy" id="1813876"/>
    <lineage>
        <taxon>Bacteria</taxon>
        <taxon>Pseudomonadati</taxon>
        <taxon>Pseudomonadota</taxon>
        <taxon>Alphaproteobacteria</taxon>
        <taxon>Caulobacterales</taxon>
        <taxon>Caulobacteraceae</taxon>
        <taxon>Phenylobacterium</taxon>
    </lineage>
</organism>
<keyword evidence="1 3" id="KW-0479">Metal-binding</keyword>
<reference evidence="7" key="1">
    <citation type="submission" date="2018-05" db="EMBL/GenBank/DDBJ databases">
        <authorList>
            <person name="Li X."/>
        </authorList>
    </citation>
    <scope>NUCLEOTIDE SEQUENCE [LARGE SCALE GENOMIC DNA]</scope>
    <source>
        <strain evidence="7">HKS-05</strain>
    </source>
</reference>
<evidence type="ECO:0000256" key="4">
    <source>
        <dbReference type="SAM" id="SignalP"/>
    </source>
</evidence>
<gene>
    <name evidence="6" type="ORF">DJ021_10475</name>
</gene>
<sequence length="457" mass="48985">MPSRKIWDRRVIVVTFAPAWLGALVALALASTPAGAVPAFAVQTAQPCQACHVGGFGPQLTPYGRNFKLRGYTQRATAFNFPIAAMAVASYVQTAKDQPSPPASGFHTNDNSALDQVSLFLAGGFGAHVGAFVQATYDGVARTFAWDNVDLRLTTTTQVRDRDLVLGVSLNNSPGVQDPWNTLPAWSFPYTDSALAPAPAASLLISGSLAQTTLGATGYAWINSELYLEAGGYGSPGATALRRLGADPFSPGDIDGLAPYARIAWQKTVGGGVAEIGAVALHARLHPGMDRSTSLTDRYTDLGLDASYQRTLGHGDVLTVDSRYVHERQRLDATCALAASEDPGCARATLNDLRLNASYYWRDRVGLTLGAFDTFGSANPVLYPDHRSFKPDSSGLTLQLDGTPWGAASQPARRLNMRVGLQYTHYLRFDGARRAFDGAGRNASDNDTLRLFTWFAF</sequence>
<protein>
    <submittedName>
        <fullName evidence="6">Cytochrome C</fullName>
    </submittedName>
</protein>
<dbReference type="GO" id="GO:0009055">
    <property type="term" value="F:electron transfer activity"/>
    <property type="evidence" value="ECO:0007669"/>
    <property type="project" value="InterPro"/>
</dbReference>
<dbReference type="GO" id="GO:0020037">
    <property type="term" value="F:heme binding"/>
    <property type="evidence" value="ECO:0007669"/>
    <property type="project" value="InterPro"/>
</dbReference>
<accession>A0A328B0V4</accession>
<dbReference type="Proteomes" id="UP000249842">
    <property type="component" value="Unassembled WGS sequence"/>
</dbReference>
<keyword evidence="2 3" id="KW-0408">Iron</keyword>
<proteinExistence type="predicted"/>
<dbReference type="InterPro" id="IPR009056">
    <property type="entry name" value="Cyt_c-like_dom"/>
</dbReference>
<evidence type="ECO:0000256" key="3">
    <source>
        <dbReference type="PROSITE-ProRule" id="PRU00433"/>
    </source>
</evidence>
<keyword evidence="3" id="KW-0349">Heme</keyword>
<keyword evidence="4" id="KW-0732">Signal</keyword>
<dbReference type="PROSITE" id="PS51007">
    <property type="entry name" value="CYTC"/>
    <property type="match status" value="1"/>
</dbReference>
<keyword evidence="7" id="KW-1185">Reference proteome</keyword>
<evidence type="ECO:0000256" key="2">
    <source>
        <dbReference type="ARBA" id="ARBA00023004"/>
    </source>
</evidence>
<feature type="domain" description="Cytochrome c" evidence="5">
    <location>
        <begin position="31"/>
        <end position="124"/>
    </location>
</feature>
<name>A0A328B0V4_9CAUL</name>
<dbReference type="EMBL" id="QFYP01000001">
    <property type="protein sequence ID" value="RAK60195.1"/>
    <property type="molecule type" value="Genomic_DNA"/>
</dbReference>
<dbReference type="OrthoDB" id="5391020at2"/>
<comment type="caution">
    <text evidence="6">The sequence shown here is derived from an EMBL/GenBank/DDBJ whole genome shotgun (WGS) entry which is preliminary data.</text>
</comment>
<evidence type="ECO:0000313" key="6">
    <source>
        <dbReference type="EMBL" id="RAK60195.1"/>
    </source>
</evidence>
<feature type="chain" id="PRO_5016370834" evidence="4">
    <location>
        <begin position="37"/>
        <end position="457"/>
    </location>
</feature>
<dbReference type="AlphaFoldDB" id="A0A328B0V4"/>
<evidence type="ECO:0000259" key="5">
    <source>
        <dbReference type="PROSITE" id="PS51007"/>
    </source>
</evidence>
<dbReference type="GO" id="GO:0046872">
    <property type="term" value="F:metal ion binding"/>
    <property type="evidence" value="ECO:0007669"/>
    <property type="project" value="UniProtKB-KW"/>
</dbReference>
<evidence type="ECO:0000256" key="1">
    <source>
        <dbReference type="ARBA" id="ARBA00022723"/>
    </source>
</evidence>
<evidence type="ECO:0000313" key="7">
    <source>
        <dbReference type="Proteomes" id="UP000249842"/>
    </source>
</evidence>
<dbReference type="RefSeq" id="WP_111457488.1">
    <property type="nucleotide sequence ID" value="NZ_QFYP01000001.1"/>
</dbReference>